<evidence type="ECO:0000313" key="2">
    <source>
        <dbReference type="EMBL" id="CAH2106611.1"/>
    </source>
</evidence>
<evidence type="ECO:0000313" key="3">
    <source>
        <dbReference type="Proteomes" id="UP001153954"/>
    </source>
</evidence>
<sequence length="132" mass="15140">MASVTIIDTPKINKIEEKETKNKTKTNVIKEMKTKQNIRQLNNKQQNDFGDSTYHAQHDDTSLTSSDDDINLSELKKRNTSISQDDKSYCVVCSRHYAKGKEEWYQCKICGGWTHESCGHKGGINVFCQQCF</sequence>
<reference evidence="2" key="1">
    <citation type="submission" date="2022-03" db="EMBL/GenBank/DDBJ databases">
        <authorList>
            <person name="Tunstrom K."/>
        </authorList>
    </citation>
    <scope>NUCLEOTIDE SEQUENCE</scope>
</reference>
<comment type="caution">
    <text evidence="2">The sequence shown here is derived from an EMBL/GenBank/DDBJ whole genome shotgun (WGS) entry which is preliminary data.</text>
</comment>
<feature type="compositionally biased region" description="Polar residues" evidence="1">
    <location>
        <begin position="38"/>
        <end position="50"/>
    </location>
</feature>
<evidence type="ECO:0000256" key="1">
    <source>
        <dbReference type="SAM" id="MobiDB-lite"/>
    </source>
</evidence>
<proteinExistence type="predicted"/>
<name>A0AAU9VBH9_EUPED</name>
<accession>A0AAU9VBH9</accession>
<protein>
    <submittedName>
        <fullName evidence="2">Uncharacterized protein</fullName>
    </submittedName>
</protein>
<gene>
    <name evidence="2" type="ORF">EEDITHA_LOCUS20725</name>
</gene>
<dbReference type="EMBL" id="CAKOGL010000029">
    <property type="protein sequence ID" value="CAH2106611.1"/>
    <property type="molecule type" value="Genomic_DNA"/>
</dbReference>
<organism evidence="2 3">
    <name type="scientific">Euphydryas editha</name>
    <name type="common">Edith's checkerspot</name>
    <dbReference type="NCBI Taxonomy" id="104508"/>
    <lineage>
        <taxon>Eukaryota</taxon>
        <taxon>Metazoa</taxon>
        <taxon>Ecdysozoa</taxon>
        <taxon>Arthropoda</taxon>
        <taxon>Hexapoda</taxon>
        <taxon>Insecta</taxon>
        <taxon>Pterygota</taxon>
        <taxon>Neoptera</taxon>
        <taxon>Endopterygota</taxon>
        <taxon>Lepidoptera</taxon>
        <taxon>Glossata</taxon>
        <taxon>Ditrysia</taxon>
        <taxon>Papilionoidea</taxon>
        <taxon>Nymphalidae</taxon>
        <taxon>Nymphalinae</taxon>
        <taxon>Euphydryas</taxon>
    </lineage>
</organism>
<dbReference type="AlphaFoldDB" id="A0AAU9VBH9"/>
<dbReference type="Proteomes" id="UP001153954">
    <property type="component" value="Unassembled WGS sequence"/>
</dbReference>
<keyword evidence="3" id="KW-1185">Reference proteome</keyword>
<feature type="region of interest" description="Disordered" evidence="1">
    <location>
        <begin position="38"/>
        <end position="68"/>
    </location>
</feature>